<protein>
    <submittedName>
        <fullName evidence="1">Uncharacterized protein</fullName>
    </submittedName>
</protein>
<keyword evidence="2" id="KW-1185">Reference proteome</keyword>
<comment type="caution">
    <text evidence="1">The sequence shown here is derived from an EMBL/GenBank/DDBJ whole genome shotgun (WGS) entry which is preliminary data.</text>
</comment>
<dbReference type="Proteomes" id="UP000824881">
    <property type="component" value="Unassembled WGS sequence"/>
</dbReference>
<gene>
    <name evidence="1" type="ORF">CCMSSC00406_0010347</name>
</gene>
<organism evidence="1 2">
    <name type="scientific">Pleurotus cornucopiae</name>
    <name type="common">Cornucopia mushroom</name>
    <dbReference type="NCBI Taxonomy" id="5321"/>
    <lineage>
        <taxon>Eukaryota</taxon>
        <taxon>Fungi</taxon>
        <taxon>Dikarya</taxon>
        <taxon>Basidiomycota</taxon>
        <taxon>Agaricomycotina</taxon>
        <taxon>Agaricomycetes</taxon>
        <taxon>Agaricomycetidae</taxon>
        <taxon>Agaricales</taxon>
        <taxon>Pleurotineae</taxon>
        <taxon>Pleurotaceae</taxon>
        <taxon>Pleurotus</taxon>
    </lineage>
</organism>
<accession>A0ACB7IRX4</accession>
<sequence length="116" mass="12387">MAGIAYAFPFLFTVLGPHLTRPALRVPVSLVIIAMDPFSLFPFGPSGTSSTVVAFKPTLTYQGSSAPSPDIVWDLSFPSFTLVPDGSTEVVADRFDAVRSGRVHALVHLIQTAVIL</sequence>
<dbReference type="EMBL" id="WQMT02000008">
    <property type="protein sequence ID" value="KAG9219816.1"/>
    <property type="molecule type" value="Genomic_DNA"/>
</dbReference>
<reference evidence="1 2" key="1">
    <citation type="journal article" date="2021" name="Appl. Environ. Microbiol.">
        <title>Genetic linkage and physical mapping for an oyster mushroom Pleurotus cornucopiae and QTL analysis for the trait cap color.</title>
        <authorList>
            <person name="Zhang Y."/>
            <person name="Gao W."/>
            <person name="Sonnenberg A."/>
            <person name="Chen Q."/>
            <person name="Zhang J."/>
            <person name="Huang C."/>
        </authorList>
    </citation>
    <scope>NUCLEOTIDE SEQUENCE [LARGE SCALE GENOMIC DNA]</scope>
    <source>
        <strain evidence="1">CCMSSC00406</strain>
    </source>
</reference>
<evidence type="ECO:0000313" key="2">
    <source>
        <dbReference type="Proteomes" id="UP000824881"/>
    </source>
</evidence>
<proteinExistence type="predicted"/>
<name>A0ACB7IRX4_PLECO</name>
<evidence type="ECO:0000313" key="1">
    <source>
        <dbReference type="EMBL" id="KAG9219816.1"/>
    </source>
</evidence>